<dbReference type="GO" id="GO:0015123">
    <property type="term" value="F:acetate transmembrane transporter activity"/>
    <property type="evidence" value="ECO:0007669"/>
    <property type="project" value="TreeGrafter"/>
</dbReference>
<keyword evidence="3 6" id="KW-0812">Transmembrane</keyword>
<dbReference type="NCBIfam" id="NF038013">
    <property type="entry name" value="AceTr_1"/>
    <property type="match status" value="1"/>
</dbReference>
<feature type="transmembrane region" description="Helical" evidence="6">
    <location>
        <begin position="114"/>
        <end position="133"/>
    </location>
</feature>
<dbReference type="EMBL" id="JAOPGA020001589">
    <property type="protein sequence ID" value="KAL0489696.1"/>
    <property type="molecule type" value="Genomic_DNA"/>
</dbReference>
<dbReference type="InterPro" id="IPR051633">
    <property type="entry name" value="AceTr"/>
</dbReference>
<name>A0AAW2ZLW3_9EUKA</name>
<accession>A0AAW2ZLW3</accession>
<dbReference type="Pfam" id="PF01184">
    <property type="entry name" value="Gpr1_Fun34_YaaH"/>
    <property type="match status" value="1"/>
</dbReference>
<evidence type="ECO:0000256" key="4">
    <source>
        <dbReference type="ARBA" id="ARBA00022989"/>
    </source>
</evidence>
<gene>
    <name evidence="7" type="ORF">AKO1_011408</name>
</gene>
<reference evidence="7 8" key="1">
    <citation type="submission" date="2024-03" db="EMBL/GenBank/DDBJ databases">
        <title>The Acrasis kona genome and developmental transcriptomes reveal deep origins of eukaryotic multicellular pathways.</title>
        <authorList>
            <person name="Sheikh S."/>
            <person name="Fu C.-J."/>
            <person name="Brown M.W."/>
            <person name="Baldauf S.L."/>
        </authorList>
    </citation>
    <scope>NUCLEOTIDE SEQUENCE [LARGE SCALE GENOMIC DNA]</scope>
    <source>
        <strain evidence="7 8">ATCC MYA-3509</strain>
    </source>
</reference>
<feature type="transmembrane region" description="Helical" evidence="6">
    <location>
        <begin position="88"/>
        <end position="107"/>
    </location>
</feature>
<protein>
    <submittedName>
        <fullName evidence="7">Ammonia transport outward protein</fullName>
    </submittedName>
</protein>
<feature type="transmembrane region" description="Helical" evidence="6">
    <location>
        <begin position="175"/>
        <end position="196"/>
    </location>
</feature>
<keyword evidence="8" id="KW-1185">Reference proteome</keyword>
<dbReference type="PANTHER" id="PTHR31123">
    <property type="entry name" value="ACCUMULATION OF DYADS PROTEIN 2-RELATED"/>
    <property type="match status" value="1"/>
</dbReference>
<feature type="transmembrane region" description="Helical" evidence="6">
    <location>
        <begin position="148"/>
        <end position="168"/>
    </location>
</feature>
<evidence type="ECO:0000256" key="5">
    <source>
        <dbReference type="ARBA" id="ARBA00023136"/>
    </source>
</evidence>
<comment type="subcellular location">
    <subcellularLocation>
        <location evidence="1">Membrane</location>
        <topology evidence="1">Multi-pass membrane protein</topology>
    </subcellularLocation>
</comment>
<sequence>MTSDSAPDTCAAATYSNAEDDVKINITAESPLVLEHRYLNTIVEKLSRGSPSSTLGNPGPLGLAGFAMTTFLLSCWNTGLLSAGTAKIVLPVALWYGGIAQLLAGMWELAASNTFGALAFTSYGAFWLSYATIEQFWVPAQGVTEQDIGIAVGMYLLAWTIFTLYMMVGTFRMSVSLMLVFIFLEIAFILLTAGSFSGNSKVTAAGGWFGILTAFFAWYASAAVVINTTYGVQLLPIGVVGPIKRDPNLMVRAKSLKDSFFRRSNERSTV</sequence>
<evidence type="ECO:0000313" key="7">
    <source>
        <dbReference type="EMBL" id="KAL0489696.1"/>
    </source>
</evidence>
<keyword evidence="5 6" id="KW-0472">Membrane</keyword>
<evidence type="ECO:0000256" key="2">
    <source>
        <dbReference type="ARBA" id="ARBA00005587"/>
    </source>
</evidence>
<proteinExistence type="inferred from homology"/>
<dbReference type="Proteomes" id="UP001431209">
    <property type="component" value="Unassembled WGS sequence"/>
</dbReference>
<comment type="similarity">
    <text evidence="2">Belongs to the acetate uptake transporter (AceTr) (TC 2.A.96) family.</text>
</comment>
<comment type="caution">
    <text evidence="7">The sequence shown here is derived from an EMBL/GenBank/DDBJ whole genome shotgun (WGS) entry which is preliminary data.</text>
</comment>
<dbReference type="AlphaFoldDB" id="A0AAW2ZLW3"/>
<evidence type="ECO:0000313" key="8">
    <source>
        <dbReference type="Proteomes" id="UP001431209"/>
    </source>
</evidence>
<organism evidence="7 8">
    <name type="scientific">Acrasis kona</name>
    <dbReference type="NCBI Taxonomy" id="1008807"/>
    <lineage>
        <taxon>Eukaryota</taxon>
        <taxon>Discoba</taxon>
        <taxon>Heterolobosea</taxon>
        <taxon>Tetramitia</taxon>
        <taxon>Eutetramitia</taxon>
        <taxon>Acrasidae</taxon>
        <taxon>Acrasis</taxon>
    </lineage>
</organism>
<evidence type="ECO:0000256" key="1">
    <source>
        <dbReference type="ARBA" id="ARBA00004141"/>
    </source>
</evidence>
<evidence type="ECO:0000256" key="6">
    <source>
        <dbReference type="SAM" id="Phobius"/>
    </source>
</evidence>
<dbReference type="GO" id="GO:0005886">
    <property type="term" value="C:plasma membrane"/>
    <property type="evidence" value="ECO:0007669"/>
    <property type="project" value="TreeGrafter"/>
</dbReference>
<dbReference type="PANTHER" id="PTHR31123:SF1">
    <property type="entry name" value="ACCUMULATION OF DYADS PROTEIN 2-RELATED"/>
    <property type="match status" value="1"/>
</dbReference>
<dbReference type="InterPro" id="IPR000791">
    <property type="entry name" value="Gpr1/Fun34/SatP-like"/>
</dbReference>
<evidence type="ECO:0000256" key="3">
    <source>
        <dbReference type="ARBA" id="ARBA00022692"/>
    </source>
</evidence>
<feature type="transmembrane region" description="Helical" evidence="6">
    <location>
        <begin position="208"/>
        <end position="226"/>
    </location>
</feature>
<keyword evidence="4 6" id="KW-1133">Transmembrane helix</keyword>
<feature type="transmembrane region" description="Helical" evidence="6">
    <location>
        <begin position="61"/>
        <end position="82"/>
    </location>
</feature>